<dbReference type="Proteomes" id="UP000324222">
    <property type="component" value="Unassembled WGS sequence"/>
</dbReference>
<accession>A0A5B7HD44</accession>
<comment type="caution">
    <text evidence="2">The sequence shown here is derived from an EMBL/GenBank/DDBJ whole genome shotgun (WGS) entry which is preliminary data.</text>
</comment>
<keyword evidence="3" id="KW-1185">Reference proteome</keyword>
<gene>
    <name evidence="2" type="ORF">E2C01_061702</name>
</gene>
<feature type="compositionally biased region" description="Low complexity" evidence="1">
    <location>
        <begin position="25"/>
        <end position="41"/>
    </location>
</feature>
<dbReference type="AlphaFoldDB" id="A0A5B7HD44"/>
<sequence length="145" mass="15139">MGWPLDAYSSVLTKQSLPGGHRQAARLPGPAALPLSPGAGLTHRTVKRRTGGGPEEGQRKGSEGGVGGARVETRLCRPSYVLDESRPRGATHNSGSSGSSSSSRSSGGSSSRFLSVASRQESDQPLCFTSPSLVSDCFVWGRRLL</sequence>
<reference evidence="2 3" key="1">
    <citation type="submission" date="2019-05" db="EMBL/GenBank/DDBJ databases">
        <title>Another draft genome of Portunus trituberculatus and its Hox gene families provides insights of decapod evolution.</title>
        <authorList>
            <person name="Jeong J.-H."/>
            <person name="Song I."/>
            <person name="Kim S."/>
            <person name="Choi T."/>
            <person name="Kim D."/>
            <person name="Ryu S."/>
            <person name="Kim W."/>
        </authorList>
    </citation>
    <scope>NUCLEOTIDE SEQUENCE [LARGE SCALE GENOMIC DNA]</scope>
    <source>
        <tissue evidence="2">Muscle</tissue>
    </source>
</reference>
<name>A0A5B7HD44_PORTR</name>
<protein>
    <submittedName>
        <fullName evidence="2">Uncharacterized protein</fullName>
    </submittedName>
</protein>
<organism evidence="2 3">
    <name type="scientific">Portunus trituberculatus</name>
    <name type="common">Swimming crab</name>
    <name type="synonym">Neptunus trituberculatus</name>
    <dbReference type="NCBI Taxonomy" id="210409"/>
    <lineage>
        <taxon>Eukaryota</taxon>
        <taxon>Metazoa</taxon>
        <taxon>Ecdysozoa</taxon>
        <taxon>Arthropoda</taxon>
        <taxon>Crustacea</taxon>
        <taxon>Multicrustacea</taxon>
        <taxon>Malacostraca</taxon>
        <taxon>Eumalacostraca</taxon>
        <taxon>Eucarida</taxon>
        <taxon>Decapoda</taxon>
        <taxon>Pleocyemata</taxon>
        <taxon>Brachyura</taxon>
        <taxon>Eubrachyura</taxon>
        <taxon>Portunoidea</taxon>
        <taxon>Portunidae</taxon>
        <taxon>Portuninae</taxon>
        <taxon>Portunus</taxon>
    </lineage>
</organism>
<feature type="region of interest" description="Disordered" evidence="1">
    <location>
        <begin position="1"/>
        <end position="117"/>
    </location>
</feature>
<evidence type="ECO:0000313" key="3">
    <source>
        <dbReference type="Proteomes" id="UP000324222"/>
    </source>
</evidence>
<dbReference type="EMBL" id="VSRR010026363">
    <property type="protein sequence ID" value="MPC67525.1"/>
    <property type="molecule type" value="Genomic_DNA"/>
</dbReference>
<feature type="compositionally biased region" description="Low complexity" evidence="1">
    <location>
        <begin position="94"/>
        <end position="112"/>
    </location>
</feature>
<evidence type="ECO:0000256" key="1">
    <source>
        <dbReference type="SAM" id="MobiDB-lite"/>
    </source>
</evidence>
<evidence type="ECO:0000313" key="2">
    <source>
        <dbReference type="EMBL" id="MPC67525.1"/>
    </source>
</evidence>
<proteinExistence type="predicted"/>